<dbReference type="PANTHER" id="PTHR31400:SF1">
    <property type="entry name" value="PROTEIN GUCD1"/>
    <property type="match status" value="1"/>
</dbReference>
<name>A0A9W8A837_9FUNG</name>
<feature type="region of interest" description="Disordered" evidence="1">
    <location>
        <begin position="154"/>
        <end position="246"/>
    </location>
</feature>
<organism evidence="2 3">
    <name type="scientific">Tieghemiomyces parasiticus</name>
    <dbReference type="NCBI Taxonomy" id="78921"/>
    <lineage>
        <taxon>Eukaryota</taxon>
        <taxon>Fungi</taxon>
        <taxon>Fungi incertae sedis</taxon>
        <taxon>Zoopagomycota</taxon>
        <taxon>Kickxellomycotina</taxon>
        <taxon>Dimargaritomycetes</taxon>
        <taxon>Dimargaritales</taxon>
        <taxon>Dimargaritaceae</taxon>
        <taxon>Tieghemiomyces</taxon>
    </lineage>
</organism>
<dbReference type="AlphaFoldDB" id="A0A9W8A837"/>
<keyword evidence="3" id="KW-1185">Reference proteome</keyword>
<dbReference type="InterPro" id="IPR018616">
    <property type="entry name" value="GUCD1"/>
</dbReference>
<feature type="compositionally biased region" description="Polar residues" evidence="1">
    <location>
        <begin position="203"/>
        <end position="213"/>
    </location>
</feature>
<feature type="region of interest" description="Disordered" evidence="1">
    <location>
        <begin position="22"/>
        <end position="52"/>
    </location>
</feature>
<accession>A0A9W8A837</accession>
<comment type="caution">
    <text evidence="2">The sequence shown here is derived from an EMBL/GenBank/DDBJ whole genome shotgun (WGS) entry which is preliminary data.</text>
</comment>
<gene>
    <name evidence="2" type="ORF">IWQ60_004287</name>
</gene>
<feature type="region of interest" description="Disordered" evidence="1">
    <location>
        <begin position="94"/>
        <end position="140"/>
    </location>
</feature>
<protein>
    <recommendedName>
        <fullName evidence="4">Guanylyl cyclase</fullName>
    </recommendedName>
</protein>
<proteinExistence type="predicted"/>
<evidence type="ECO:0000256" key="1">
    <source>
        <dbReference type="SAM" id="MobiDB-lite"/>
    </source>
</evidence>
<reference evidence="2" key="1">
    <citation type="submission" date="2022-07" db="EMBL/GenBank/DDBJ databases">
        <title>Phylogenomic reconstructions and comparative analyses of Kickxellomycotina fungi.</title>
        <authorList>
            <person name="Reynolds N.K."/>
            <person name="Stajich J.E."/>
            <person name="Barry K."/>
            <person name="Grigoriev I.V."/>
            <person name="Crous P."/>
            <person name="Smith M.E."/>
        </authorList>
    </citation>
    <scope>NUCLEOTIDE SEQUENCE</scope>
    <source>
        <strain evidence="2">RSA 861</strain>
    </source>
</reference>
<dbReference type="Pfam" id="PF09778">
    <property type="entry name" value="Guanylate_cyc_2"/>
    <property type="match status" value="1"/>
</dbReference>
<evidence type="ECO:0008006" key="4">
    <source>
        <dbReference type="Google" id="ProtNLM"/>
    </source>
</evidence>
<dbReference type="PANTHER" id="PTHR31400">
    <property type="entry name" value="GUANYLYL CYCLASE DOMAIN CONTAINING PROTEIN 1 GUCD1"/>
    <property type="match status" value="1"/>
</dbReference>
<evidence type="ECO:0000313" key="3">
    <source>
        <dbReference type="Proteomes" id="UP001150569"/>
    </source>
</evidence>
<evidence type="ECO:0000313" key="2">
    <source>
        <dbReference type="EMBL" id="KAJ1925885.1"/>
    </source>
</evidence>
<sequence>MSWLWSYLSQIRIVITLDSNVTPPTKVDSDRHGSGLAAGDTRCPPRTGTAPARETTLFPATLRSLPALVMSFLLNPRPATSTTATSTETVRFLGRGRVGPSVPGTPRSSFAPDDDTAFNEYTQDPLPVAPHADRGCASPSLRAHSFPRGLIYPPLDHRRPFGDGPQRSFQTLNLPDSGGEVSRSAPQHTALPTLRRVPVETPGRSSPPHNSPATTPPGPSSKPVPESSEGSSAAEIPAPSPGGEQAANHPCLPALHCASMPTLDDTRKRRGRTFYHPVPHVMQWYSWDCGLACVCMLLRYYGLTQVMMEELLTYCSAESVWTIDLAYILRKYLPVDFTYYTRYLGINPAYLSHTFYQDTMDDDQQRIEQLFQIAHRQQIRILRIALPLLDIKRFVAEQRFAIIMLVNAKLLRCEYCLREGQVSPTTPLTNLQPYFDTKDYVGHFILVVGYNFILDTFYYRDPALADELCQIKAVHLERARASEGTDFDSIVVRL</sequence>
<dbReference type="OrthoDB" id="206796at2759"/>
<dbReference type="Proteomes" id="UP001150569">
    <property type="component" value="Unassembled WGS sequence"/>
</dbReference>
<dbReference type="EMBL" id="JANBPT010000203">
    <property type="protein sequence ID" value="KAJ1925885.1"/>
    <property type="molecule type" value="Genomic_DNA"/>
</dbReference>